<dbReference type="GO" id="GO:0003676">
    <property type="term" value="F:nucleic acid binding"/>
    <property type="evidence" value="ECO:0007669"/>
    <property type="project" value="InterPro"/>
</dbReference>
<feature type="binding site" evidence="5">
    <location>
        <begin position="121"/>
        <end position="125"/>
    </location>
    <ligand>
        <name>S-adenosyl-L-methionine</name>
        <dbReference type="ChEBI" id="CHEBI:59789"/>
    </ligand>
</feature>
<dbReference type="EC" id="2.1.1.297" evidence="5"/>
<dbReference type="Proteomes" id="UP000601108">
    <property type="component" value="Unassembled WGS sequence"/>
</dbReference>
<keyword evidence="3 5" id="KW-0949">S-adenosyl-L-methionine</keyword>
<dbReference type="InterPro" id="IPR029063">
    <property type="entry name" value="SAM-dependent_MTases_sf"/>
</dbReference>
<feature type="binding site" evidence="5">
    <location>
        <position position="187"/>
    </location>
    <ligand>
        <name>S-adenosyl-L-methionine</name>
        <dbReference type="ChEBI" id="CHEBI:59789"/>
    </ligand>
</feature>
<comment type="caution">
    <text evidence="5">Lacks conserved residue(s) required for the propagation of feature annotation.</text>
</comment>
<evidence type="ECO:0000256" key="4">
    <source>
        <dbReference type="ARBA" id="ARBA00048391"/>
    </source>
</evidence>
<evidence type="ECO:0000256" key="1">
    <source>
        <dbReference type="ARBA" id="ARBA00022603"/>
    </source>
</evidence>
<feature type="domain" description="Methyltransferase small" evidence="6">
    <location>
        <begin position="110"/>
        <end position="197"/>
    </location>
</feature>
<dbReference type="Pfam" id="PF05175">
    <property type="entry name" value="MTS"/>
    <property type="match status" value="1"/>
</dbReference>
<dbReference type="EMBL" id="BMWS01000026">
    <property type="protein sequence ID" value="GGX28698.1"/>
    <property type="molecule type" value="Genomic_DNA"/>
</dbReference>
<dbReference type="PANTHER" id="PTHR18895">
    <property type="entry name" value="HEMK METHYLTRANSFERASE"/>
    <property type="match status" value="1"/>
</dbReference>
<comment type="similarity">
    <text evidence="5">Belongs to the protein N5-glutamine methyltransferase family. PrmC subfamily.</text>
</comment>
<proteinExistence type="inferred from homology"/>
<dbReference type="InterPro" id="IPR002052">
    <property type="entry name" value="DNA_methylase_N6_adenine_CS"/>
</dbReference>
<dbReference type="Pfam" id="PF17827">
    <property type="entry name" value="PrmC_N"/>
    <property type="match status" value="1"/>
</dbReference>
<feature type="binding site" evidence="5">
    <location>
        <position position="144"/>
    </location>
    <ligand>
        <name>S-adenosyl-L-methionine</name>
        <dbReference type="ChEBI" id="CHEBI:59789"/>
    </ligand>
</feature>
<organism evidence="8 9">
    <name type="scientific">Aquimarina muelleri</name>
    <dbReference type="NCBI Taxonomy" id="279356"/>
    <lineage>
        <taxon>Bacteria</taxon>
        <taxon>Pseudomonadati</taxon>
        <taxon>Bacteroidota</taxon>
        <taxon>Flavobacteriia</taxon>
        <taxon>Flavobacteriales</taxon>
        <taxon>Flavobacteriaceae</taxon>
        <taxon>Aquimarina</taxon>
    </lineage>
</organism>
<gene>
    <name evidence="5 8" type="primary">prmC</name>
    <name evidence="8" type="ORF">GCM10007384_32370</name>
</gene>
<keyword evidence="9" id="KW-1185">Reference proteome</keyword>
<dbReference type="RefSeq" id="WP_027413040.1">
    <property type="nucleotide sequence ID" value="NZ_BMWS01000026.1"/>
</dbReference>
<keyword evidence="2 5" id="KW-0808">Transferase</keyword>
<sequence length="284" mass="32575">MKIKDLRTNFVDSLSGIYDSEEILSFFYILSEDILSLRRVDVAMRLDQEVSVKQIEVFDKAKQRLEKQEPIQHIIGEVDFYGMSFKVSPNVLIPRPETEELVDWVLKDQPKDASLAILDIGTGSGCIAISLAKNLPKARVYAIDVSEQALEVAKENAKNNKVEVTFIKEDILKVESLFQKFDIIVSNPPYVREMEKQEMKPNVLNNEPSLALFVSDKDPLLFYEKIAILANKKLNNDGVLYFEINQYLSFETKKRIEELGFTSVKVREDIYGNKRMIRACAPKK</sequence>
<comment type="catalytic activity">
    <reaction evidence="4 5">
        <text>L-glutaminyl-[peptide chain release factor] + S-adenosyl-L-methionine = N(5)-methyl-L-glutaminyl-[peptide chain release factor] + S-adenosyl-L-homocysteine + H(+)</text>
        <dbReference type="Rhea" id="RHEA:42896"/>
        <dbReference type="Rhea" id="RHEA-COMP:10271"/>
        <dbReference type="Rhea" id="RHEA-COMP:10272"/>
        <dbReference type="ChEBI" id="CHEBI:15378"/>
        <dbReference type="ChEBI" id="CHEBI:30011"/>
        <dbReference type="ChEBI" id="CHEBI:57856"/>
        <dbReference type="ChEBI" id="CHEBI:59789"/>
        <dbReference type="ChEBI" id="CHEBI:61891"/>
        <dbReference type="EC" id="2.1.1.297"/>
    </reaction>
</comment>
<protein>
    <recommendedName>
        <fullName evidence="5">Release factor glutamine methyltransferase</fullName>
        <shortName evidence="5">RF MTase</shortName>
        <ecNumber evidence="5">2.1.1.297</ecNumber>
    </recommendedName>
    <alternativeName>
        <fullName evidence="5">N5-glutamine methyltransferase PrmC</fullName>
    </alternativeName>
    <alternativeName>
        <fullName evidence="5">Protein-(glutamine-N5) MTase PrmC</fullName>
    </alternativeName>
    <alternativeName>
        <fullName evidence="5">Protein-glutamine N-methyltransferase PrmC</fullName>
    </alternativeName>
</protein>
<comment type="caution">
    <text evidence="8">The sequence shown here is derived from an EMBL/GenBank/DDBJ whole genome shotgun (WGS) entry which is preliminary data.</text>
</comment>
<feature type="domain" description="Release factor glutamine methyltransferase N-terminal" evidence="7">
    <location>
        <begin position="10"/>
        <end position="76"/>
    </location>
</feature>
<keyword evidence="1 5" id="KW-0489">Methyltransferase</keyword>
<dbReference type="Gene3D" id="3.40.50.150">
    <property type="entry name" value="Vaccinia Virus protein VP39"/>
    <property type="match status" value="1"/>
</dbReference>
<dbReference type="InterPro" id="IPR050320">
    <property type="entry name" value="N5-glutamine_MTase"/>
</dbReference>
<dbReference type="SUPFAM" id="SSF53335">
    <property type="entry name" value="S-adenosyl-L-methionine-dependent methyltransferases"/>
    <property type="match status" value="1"/>
</dbReference>
<dbReference type="PROSITE" id="PS00092">
    <property type="entry name" value="N6_MTASE"/>
    <property type="match status" value="1"/>
</dbReference>
<evidence type="ECO:0000313" key="8">
    <source>
        <dbReference type="EMBL" id="GGX28698.1"/>
    </source>
</evidence>
<dbReference type="InterPro" id="IPR007848">
    <property type="entry name" value="Small_mtfrase_dom"/>
</dbReference>
<comment type="function">
    <text evidence="5">Methylates the class 1 translation termination release factors RF1/PrfA and RF2/PrfB on the glutamine residue of the universally conserved GGQ motif.</text>
</comment>
<dbReference type="AlphaFoldDB" id="A0A918N5E5"/>
<dbReference type="Gene3D" id="1.10.8.10">
    <property type="entry name" value="DNA helicase RuvA subunit, C-terminal domain"/>
    <property type="match status" value="1"/>
</dbReference>
<dbReference type="GO" id="GO:0102559">
    <property type="term" value="F:peptide chain release factor N(5)-glutamine methyltransferase activity"/>
    <property type="evidence" value="ECO:0007669"/>
    <property type="project" value="UniProtKB-EC"/>
</dbReference>
<evidence type="ECO:0000259" key="6">
    <source>
        <dbReference type="Pfam" id="PF05175"/>
    </source>
</evidence>
<dbReference type="GO" id="GO:0032259">
    <property type="term" value="P:methylation"/>
    <property type="evidence" value="ECO:0007669"/>
    <property type="project" value="UniProtKB-KW"/>
</dbReference>
<accession>A0A918N5E5</accession>
<dbReference type="PANTHER" id="PTHR18895:SF74">
    <property type="entry name" value="MTRF1L RELEASE FACTOR GLUTAMINE METHYLTRANSFERASE"/>
    <property type="match status" value="1"/>
</dbReference>
<reference evidence="8 9" key="1">
    <citation type="journal article" date="2014" name="Int. J. Syst. Evol. Microbiol.">
        <title>Complete genome sequence of Corynebacterium casei LMG S-19264T (=DSM 44701T), isolated from a smear-ripened cheese.</title>
        <authorList>
            <consortium name="US DOE Joint Genome Institute (JGI-PGF)"/>
            <person name="Walter F."/>
            <person name="Albersmeier A."/>
            <person name="Kalinowski J."/>
            <person name="Ruckert C."/>
        </authorList>
    </citation>
    <scope>NUCLEOTIDE SEQUENCE [LARGE SCALE GENOMIC DNA]</scope>
    <source>
        <strain evidence="8 9">KCTC 12285</strain>
    </source>
</reference>
<evidence type="ECO:0000313" key="9">
    <source>
        <dbReference type="Proteomes" id="UP000601108"/>
    </source>
</evidence>
<dbReference type="InterPro" id="IPR040758">
    <property type="entry name" value="PrmC_N"/>
</dbReference>
<name>A0A918N5E5_9FLAO</name>
<dbReference type="InterPro" id="IPR004556">
    <property type="entry name" value="HemK-like"/>
</dbReference>
<dbReference type="CDD" id="cd02440">
    <property type="entry name" value="AdoMet_MTases"/>
    <property type="match status" value="1"/>
</dbReference>
<dbReference type="HAMAP" id="MF_02126">
    <property type="entry name" value="RF_methyltr_PrmC"/>
    <property type="match status" value="1"/>
</dbReference>
<evidence type="ECO:0000259" key="7">
    <source>
        <dbReference type="Pfam" id="PF17827"/>
    </source>
</evidence>
<feature type="binding site" evidence="5">
    <location>
        <begin position="187"/>
        <end position="190"/>
    </location>
    <ligand>
        <name>substrate</name>
    </ligand>
</feature>
<evidence type="ECO:0000256" key="5">
    <source>
        <dbReference type="HAMAP-Rule" id="MF_02126"/>
    </source>
</evidence>
<dbReference type="NCBIfam" id="TIGR00536">
    <property type="entry name" value="hemK_fam"/>
    <property type="match status" value="1"/>
</dbReference>
<dbReference type="NCBIfam" id="TIGR03534">
    <property type="entry name" value="RF_mod_PrmC"/>
    <property type="match status" value="1"/>
</dbReference>
<evidence type="ECO:0000256" key="2">
    <source>
        <dbReference type="ARBA" id="ARBA00022679"/>
    </source>
</evidence>
<evidence type="ECO:0000256" key="3">
    <source>
        <dbReference type="ARBA" id="ARBA00022691"/>
    </source>
</evidence>
<dbReference type="InterPro" id="IPR019874">
    <property type="entry name" value="RF_methyltr_PrmC"/>
</dbReference>